<dbReference type="AlphaFoldDB" id="A0A365Y3B5"/>
<dbReference type="InterPro" id="IPR009959">
    <property type="entry name" value="Cyclase_SnoaL-like"/>
</dbReference>
<dbReference type="Proteomes" id="UP000253410">
    <property type="component" value="Unassembled WGS sequence"/>
</dbReference>
<evidence type="ECO:0000313" key="2">
    <source>
        <dbReference type="Proteomes" id="UP000253410"/>
    </source>
</evidence>
<evidence type="ECO:0000313" key="1">
    <source>
        <dbReference type="EMBL" id="RBL93073.1"/>
    </source>
</evidence>
<dbReference type="EMBL" id="QFFJ01000001">
    <property type="protein sequence ID" value="RBL93073.1"/>
    <property type="molecule type" value="Genomic_DNA"/>
</dbReference>
<dbReference type="OrthoDB" id="4774596at2"/>
<sequence length="147" mass="16674">MELTRQKELITRYITEVWDEGNTNNLSMYLHPNFKDFSLPEELSPDANGLKEWVDLTHQSLQPQTIIEEHLAEPDRCIIRISMHLKHVGLWRGIPATGITATTHGYRSFLLKDGLILEHRALIDGNTLERQLSSTTITGCKAKPAGN</sequence>
<dbReference type="GO" id="GO:0030638">
    <property type="term" value="P:polyketide metabolic process"/>
    <property type="evidence" value="ECO:0007669"/>
    <property type="project" value="InterPro"/>
</dbReference>
<dbReference type="InterPro" id="IPR032710">
    <property type="entry name" value="NTF2-like_dom_sf"/>
</dbReference>
<evidence type="ECO:0008006" key="3">
    <source>
        <dbReference type="Google" id="ProtNLM"/>
    </source>
</evidence>
<protein>
    <recommendedName>
        <fullName evidence="3">Ester cyclase</fullName>
    </recommendedName>
</protein>
<keyword evidence="2" id="KW-1185">Reference proteome</keyword>
<dbReference type="Gene3D" id="3.10.450.50">
    <property type="match status" value="1"/>
</dbReference>
<dbReference type="Pfam" id="PF07366">
    <property type="entry name" value="SnoaL"/>
    <property type="match status" value="1"/>
</dbReference>
<gene>
    <name evidence="1" type="ORF">DF182_11020</name>
</gene>
<accession>A0A365Y3B5</accession>
<dbReference type="RefSeq" id="WP_113615669.1">
    <property type="nucleotide sequence ID" value="NZ_QFFJ01000001.1"/>
</dbReference>
<dbReference type="SUPFAM" id="SSF54427">
    <property type="entry name" value="NTF2-like"/>
    <property type="match status" value="1"/>
</dbReference>
<name>A0A365Y3B5_9BACT</name>
<reference evidence="1 2" key="1">
    <citation type="submission" date="2018-05" db="EMBL/GenBank/DDBJ databases">
        <title>Chitinophaga sp. K3CV102501T nov., isolated from isolated from a monsoon evergreen broad-leaved forest soil.</title>
        <authorList>
            <person name="Lv Y."/>
        </authorList>
    </citation>
    <scope>NUCLEOTIDE SEQUENCE [LARGE SCALE GENOMIC DNA]</scope>
    <source>
        <strain evidence="1 2">GDMCC 1.1325</strain>
    </source>
</reference>
<comment type="caution">
    <text evidence="1">The sequence shown here is derived from an EMBL/GenBank/DDBJ whole genome shotgun (WGS) entry which is preliminary data.</text>
</comment>
<proteinExistence type="predicted"/>
<organism evidence="1 2">
    <name type="scientific">Chitinophaga flava</name>
    <dbReference type="NCBI Taxonomy" id="2259036"/>
    <lineage>
        <taxon>Bacteria</taxon>
        <taxon>Pseudomonadati</taxon>
        <taxon>Bacteroidota</taxon>
        <taxon>Chitinophagia</taxon>
        <taxon>Chitinophagales</taxon>
        <taxon>Chitinophagaceae</taxon>
        <taxon>Chitinophaga</taxon>
    </lineage>
</organism>